<name>A0A8J5RMX7_ZIZPA</name>
<feature type="transmembrane region" description="Helical" evidence="1">
    <location>
        <begin position="88"/>
        <end position="111"/>
    </location>
</feature>
<accession>A0A8J5RMX7</accession>
<reference evidence="2" key="2">
    <citation type="submission" date="2021-02" db="EMBL/GenBank/DDBJ databases">
        <authorList>
            <person name="Kimball J.A."/>
            <person name="Haas M.W."/>
            <person name="Macchietto M."/>
            <person name="Kono T."/>
            <person name="Duquette J."/>
            <person name="Shao M."/>
        </authorList>
    </citation>
    <scope>NUCLEOTIDE SEQUENCE</scope>
    <source>
        <tissue evidence="2">Fresh leaf tissue</tissue>
    </source>
</reference>
<dbReference type="EMBL" id="JAAALK010000289">
    <property type="protein sequence ID" value="KAG8048869.1"/>
    <property type="molecule type" value="Genomic_DNA"/>
</dbReference>
<protein>
    <submittedName>
        <fullName evidence="2">Uncharacterized protein</fullName>
    </submittedName>
</protein>
<dbReference type="AlphaFoldDB" id="A0A8J5RMX7"/>
<organism evidence="2 3">
    <name type="scientific">Zizania palustris</name>
    <name type="common">Northern wild rice</name>
    <dbReference type="NCBI Taxonomy" id="103762"/>
    <lineage>
        <taxon>Eukaryota</taxon>
        <taxon>Viridiplantae</taxon>
        <taxon>Streptophyta</taxon>
        <taxon>Embryophyta</taxon>
        <taxon>Tracheophyta</taxon>
        <taxon>Spermatophyta</taxon>
        <taxon>Magnoliopsida</taxon>
        <taxon>Liliopsida</taxon>
        <taxon>Poales</taxon>
        <taxon>Poaceae</taxon>
        <taxon>BOP clade</taxon>
        <taxon>Oryzoideae</taxon>
        <taxon>Oryzeae</taxon>
        <taxon>Zizaniinae</taxon>
        <taxon>Zizania</taxon>
    </lineage>
</organism>
<gene>
    <name evidence="2" type="ORF">GUJ93_ZPchr0009g2148</name>
</gene>
<keyword evidence="1" id="KW-1133">Transmembrane helix</keyword>
<evidence type="ECO:0000313" key="2">
    <source>
        <dbReference type="EMBL" id="KAG8048869.1"/>
    </source>
</evidence>
<dbReference type="Proteomes" id="UP000729402">
    <property type="component" value="Unassembled WGS sequence"/>
</dbReference>
<keyword evidence="3" id="KW-1185">Reference proteome</keyword>
<keyword evidence="1" id="KW-0812">Transmembrane</keyword>
<evidence type="ECO:0000313" key="3">
    <source>
        <dbReference type="Proteomes" id="UP000729402"/>
    </source>
</evidence>
<keyword evidence="1" id="KW-0472">Membrane</keyword>
<proteinExistence type="predicted"/>
<evidence type="ECO:0000256" key="1">
    <source>
        <dbReference type="SAM" id="Phobius"/>
    </source>
</evidence>
<comment type="caution">
    <text evidence="2">The sequence shown here is derived from an EMBL/GenBank/DDBJ whole genome shotgun (WGS) entry which is preliminary data.</text>
</comment>
<reference evidence="2" key="1">
    <citation type="journal article" date="2021" name="bioRxiv">
        <title>Whole Genome Assembly and Annotation of Northern Wild Rice, Zizania palustris L., Supports a Whole Genome Duplication in the Zizania Genus.</title>
        <authorList>
            <person name="Haas M."/>
            <person name="Kono T."/>
            <person name="Macchietto M."/>
            <person name="Millas R."/>
            <person name="McGilp L."/>
            <person name="Shao M."/>
            <person name="Duquette J."/>
            <person name="Hirsch C.N."/>
            <person name="Kimball J."/>
        </authorList>
    </citation>
    <scope>NUCLEOTIDE SEQUENCE</scope>
    <source>
        <tissue evidence="2">Fresh leaf tissue</tissue>
    </source>
</reference>
<sequence length="128" mass="14210">MVRAALEAIDFRAHAGTHSCLEAILKANLTQCRRFYTARITRGHRDPRAWCSFPVASFADNDELCGAPLPRSSSCRAPRRLRLLGAEVSVIVAAIAVVSATVCVALLYIMLRMWSNWPEGGLRVDLRR</sequence>